<sequence>MDDGSKARLGATSRLMATDTRPSMRTVLRAAVPRSNPITDAGQTLERKLRLKRMENLGSASPGQAAAAREKLQAFLAANPDYNPITDFGEVSSLERMRAAMQLVDRLPSVGDGGRHSARAYVKRVYSIWKLPESERGKAFMTLFAHIDKLPGQSGLRALEPFIYQLARLPGEQREALWQRPSAARRL</sequence>
<dbReference type="HOGENOM" id="CLU_1447110_0_0_6"/>
<protein>
    <submittedName>
        <fullName evidence="1">Uncharacterized protein</fullName>
    </submittedName>
</protein>
<gene>
    <name evidence="1" type="ORF">GW15_0219785</name>
</gene>
<dbReference type="AlphaFoldDB" id="A0A098PU96"/>
<reference evidence="1 2" key="1">
    <citation type="submission" date="2014-09" db="EMBL/GenBank/DDBJ databases">
        <title>A draft genome sequence for Xanthomonas axonopodis pv. vasculorum NCPPB 900.</title>
        <authorList>
            <person name="Harrison J."/>
            <person name="Studholme D.J."/>
        </authorList>
    </citation>
    <scope>NUCLEOTIDE SEQUENCE [LARGE SCALE GENOMIC DNA]</scope>
    <source>
        <strain evidence="1 2">NCPPB 900</strain>
    </source>
</reference>
<accession>A0A098PU96</accession>
<dbReference type="EMBL" id="JPHD02000122">
    <property type="protein sequence ID" value="KGE50684.1"/>
    <property type="molecule type" value="Genomic_DNA"/>
</dbReference>
<organism evidence="1 2">
    <name type="scientific">Xanthomonas axonopodis pv. vasculorum</name>
    <dbReference type="NCBI Taxonomy" id="325777"/>
    <lineage>
        <taxon>Bacteria</taxon>
        <taxon>Pseudomonadati</taxon>
        <taxon>Pseudomonadota</taxon>
        <taxon>Gammaproteobacteria</taxon>
        <taxon>Lysobacterales</taxon>
        <taxon>Lysobacteraceae</taxon>
        <taxon>Xanthomonas</taxon>
    </lineage>
</organism>
<evidence type="ECO:0000313" key="1">
    <source>
        <dbReference type="EMBL" id="KGE50684.1"/>
    </source>
</evidence>
<proteinExistence type="predicted"/>
<dbReference type="Proteomes" id="UP000028012">
    <property type="component" value="Unassembled WGS sequence"/>
</dbReference>
<evidence type="ECO:0000313" key="2">
    <source>
        <dbReference type="Proteomes" id="UP000028012"/>
    </source>
</evidence>
<name>A0A098PU96_9XANT</name>
<comment type="caution">
    <text evidence="1">The sequence shown here is derived from an EMBL/GenBank/DDBJ whole genome shotgun (WGS) entry which is preliminary data.</text>
</comment>